<evidence type="ECO:0000313" key="3">
    <source>
        <dbReference type="Proteomes" id="UP000266841"/>
    </source>
</evidence>
<sequence>MSTLLHFRPALDRDATHPDTVSIPTPPEELDTEVKINSDPPKTRAQQIWKTPESRFGKMAGSMPPCVEKRYYCPKPEANPNPRRVQTLTISARVPIGAPQTDPNHRVNIASRPYPNHRA</sequence>
<reference evidence="2 3" key="1">
    <citation type="journal article" date="2012" name="Genome Biol.">
        <title>Genome and low-iron response of an oceanic diatom adapted to chronic iron limitation.</title>
        <authorList>
            <person name="Lommer M."/>
            <person name="Specht M."/>
            <person name="Roy A.S."/>
            <person name="Kraemer L."/>
            <person name="Andreson R."/>
            <person name="Gutowska M.A."/>
            <person name="Wolf J."/>
            <person name="Bergner S.V."/>
            <person name="Schilhabel M.B."/>
            <person name="Klostermeier U.C."/>
            <person name="Beiko R.G."/>
            <person name="Rosenstiel P."/>
            <person name="Hippler M."/>
            <person name="Laroche J."/>
        </authorList>
    </citation>
    <scope>NUCLEOTIDE SEQUENCE [LARGE SCALE GENOMIC DNA]</scope>
    <source>
        <strain evidence="2 3">CCMP1005</strain>
    </source>
</reference>
<gene>
    <name evidence="2" type="ORF">THAOC_16291</name>
</gene>
<keyword evidence="3" id="KW-1185">Reference proteome</keyword>
<proteinExistence type="predicted"/>
<dbReference type="AlphaFoldDB" id="K0SDM8"/>
<comment type="caution">
    <text evidence="2">The sequence shown here is derived from an EMBL/GenBank/DDBJ whole genome shotgun (WGS) entry which is preliminary data.</text>
</comment>
<dbReference type="Proteomes" id="UP000266841">
    <property type="component" value="Unassembled WGS sequence"/>
</dbReference>
<evidence type="ECO:0000256" key="1">
    <source>
        <dbReference type="SAM" id="MobiDB-lite"/>
    </source>
</evidence>
<feature type="region of interest" description="Disordered" evidence="1">
    <location>
        <begin position="1"/>
        <end position="47"/>
    </location>
</feature>
<protein>
    <submittedName>
        <fullName evidence="2">Uncharacterized protein</fullName>
    </submittedName>
</protein>
<feature type="region of interest" description="Disordered" evidence="1">
    <location>
        <begin position="96"/>
        <end position="119"/>
    </location>
</feature>
<organism evidence="2 3">
    <name type="scientific">Thalassiosira oceanica</name>
    <name type="common">Marine diatom</name>
    <dbReference type="NCBI Taxonomy" id="159749"/>
    <lineage>
        <taxon>Eukaryota</taxon>
        <taxon>Sar</taxon>
        <taxon>Stramenopiles</taxon>
        <taxon>Ochrophyta</taxon>
        <taxon>Bacillariophyta</taxon>
        <taxon>Coscinodiscophyceae</taxon>
        <taxon>Thalassiosirophycidae</taxon>
        <taxon>Thalassiosirales</taxon>
        <taxon>Thalassiosiraceae</taxon>
        <taxon>Thalassiosira</taxon>
    </lineage>
</organism>
<evidence type="ECO:0000313" key="2">
    <source>
        <dbReference type="EMBL" id="EJK63074.1"/>
    </source>
</evidence>
<name>K0SDM8_THAOC</name>
<dbReference type="EMBL" id="AGNL01018456">
    <property type="protein sequence ID" value="EJK63074.1"/>
    <property type="molecule type" value="Genomic_DNA"/>
</dbReference>
<accession>K0SDM8</accession>